<feature type="compositionally biased region" description="Low complexity" evidence="1">
    <location>
        <begin position="776"/>
        <end position="793"/>
    </location>
</feature>
<feature type="region of interest" description="Disordered" evidence="1">
    <location>
        <begin position="526"/>
        <end position="643"/>
    </location>
</feature>
<feature type="region of interest" description="Disordered" evidence="1">
    <location>
        <begin position="660"/>
        <end position="704"/>
    </location>
</feature>
<feature type="region of interest" description="Disordered" evidence="1">
    <location>
        <begin position="736"/>
        <end position="796"/>
    </location>
</feature>
<feature type="region of interest" description="Disordered" evidence="1">
    <location>
        <begin position="819"/>
        <end position="897"/>
    </location>
</feature>
<feature type="compositionally biased region" description="Basic and acidic residues" evidence="1">
    <location>
        <begin position="578"/>
        <end position="591"/>
    </location>
</feature>
<comment type="caution">
    <text evidence="2">The sequence shown here is derived from an EMBL/GenBank/DDBJ whole genome shotgun (WGS) entry which is preliminary data.</text>
</comment>
<protein>
    <recommendedName>
        <fullName evidence="4">ADF-H domain-containing protein</fullName>
    </recommendedName>
</protein>
<evidence type="ECO:0008006" key="4">
    <source>
        <dbReference type="Google" id="ProtNLM"/>
    </source>
</evidence>
<feature type="region of interest" description="Disordered" evidence="1">
    <location>
        <begin position="927"/>
        <end position="1084"/>
    </location>
</feature>
<feature type="compositionally biased region" description="Polar residues" evidence="1">
    <location>
        <begin position="663"/>
        <end position="678"/>
    </location>
</feature>
<feature type="region of interest" description="Disordered" evidence="1">
    <location>
        <begin position="132"/>
        <end position="157"/>
    </location>
</feature>
<dbReference type="InterPro" id="IPR029006">
    <property type="entry name" value="ADF-H/Gelsolin-like_dom_sf"/>
</dbReference>
<dbReference type="Proteomes" id="UP001172684">
    <property type="component" value="Unassembled WGS sequence"/>
</dbReference>
<sequence length="1199" mass="130432">MSLNGLDSPKVTEAYQSALAEAGGWFLLKYVSRDEIEVFMRGSRGVAEARASIAQHTDKSPLYGFLLYRRRKVLIKYLPEGTSRLLQARVAVHFQSIADKFLPHDTVFTISSSEDLNDFTLTAACSLHAAASSSRSSSGSARRKKLDGITEDEEEEPISIGPVQEEGTVSVLGTVTMGSVVAPELQRVDTAPTRVSTDRPPMTPRAKTSVSQLMLDVFPSPPAASIKEHAASEYAASVTSLREYKSRIPLEDQLRLSSHEERPSISVTHDYDPYSYISAQYSFKPKIKLGPRPTTNPRKRPHTSGTASKERAVSILPAGLKAAPRKHDRDPSPRKSKGLNAAPSMNVPSPPPIPDSPEIPIIMSARPTSSETAKSLPASIYAKSPGVTPEKQRLMKALELRRKRQSATRSLKAESVEAPPSVPSIAEEEGTDNANLPLKSNFIEDTAVVSKAETSFLSMAKEEYDPFNASRVPMPVSTRHSKQHGDIAMVYISDTRPRVRASRSSLMECQLATKDLEALANESLVEDVDQSKADSGVEVGDTEPRETEPDVSTVAASSPISEDLTDASSTRPSSASEVLHHDASPSTKDIEAALSSSPDPHTLEPAFEIREEPSPQSSPTVTGEPVVATAREDADSSVQQKTAKNYDVIRHSLFVGGGHTIHVTGSPTKSEHWSSSQTGKKEKRRGFVEPPHVDCNSAENSDADYLSDDSFMEELQSATVEEAKPMSVSISRSPILPFFPRRSSSALSVDRRMATDQAASIEPRASEDHLSPEPFTARATRLPSASSSRPSSPYYEAVSIAKKSKVSTGISKRIQALADNLERDTPVPNAHSPTGSPDFSNSLVALRKSSFAQETPSRPGSSAGVHRSRPSKTSFPSVLAPSDPVASPLLQSSLPPKDGISTVYNVLHETDGPESISVTARIVRDGRTEKPDLTMPTKARSLELHESPVVIEHQRASPKKLTTKTSPAKPDVAPPLASPTKATRDGPSSALPRSSSEVSWKSFGRRMSEAKSPPPSRSARSMSNTSLNSSLDAFDEDSVDEKKPSKASRLFKRMSSSLSSASRRSIQVISPPVREEDQDPLETAEPPSVVVIGDVNVQFPDTLLWKRRWVEIDIQGNLLLSSSKANEHPRGVTKRYHITDFQPPFVPDQDRQELPNSVILDFLDGRSLQCAAEDYTGQAAILKTLRESQRAWKDYQQQQ</sequence>
<evidence type="ECO:0000313" key="3">
    <source>
        <dbReference type="Proteomes" id="UP001172684"/>
    </source>
</evidence>
<evidence type="ECO:0000313" key="2">
    <source>
        <dbReference type="EMBL" id="KAJ9658556.1"/>
    </source>
</evidence>
<dbReference type="EMBL" id="JAPDRL010000086">
    <property type="protein sequence ID" value="KAJ9658556.1"/>
    <property type="molecule type" value="Genomic_DNA"/>
</dbReference>
<feature type="compositionally biased region" description="Polar residues" evidence="1">
    <location>
        <begin position="850"/>
        <end position="860"/>
    </location>
</feature>
<feature type="region of interest" description="Disordered" evidence="1">
    <location>
        <begin position="405"/>
        <end position="428"/>
    </location>
</feature>
<feature type="compositionally biased region" description="Low complexity" evidence="1">
    <location>
        <begin position="1053"/>
        <end position="1065"/>
    </location>
</feature>
<gene>
    <name evidence="2" type="ORF">H2201_007763</name>
</gene>
<name>A0ABQ9NI40_9PEZI</name>
<keyword evidence="3" id="KW-1185">Reference proteome</keyword>
<accession>A0ABQ9NI40</accession>
<organism evidence="2 3">
    <name type="scientific">Coniosporium apollinis</name>
    <dbReference type="NCBI Taxonomy" id="61459"/>
    <lineage>
        <taxon>Eukaryota</taxon>
        <taxon>Fungi</taxon>
        <taxon>Dikarya</taxon>
        <taxon>Ascomycota</taxon>
        <taxon>Pezizomycotina</taxon>
        <taxon>Dothideomycetes</taxon>
        <taxon>Dothideomycetes incertae sedis</taxon>
        <taxon>Coniosporium</taxon>
    </lineage>
</organism>
<dbReference type="SUPFAM" id="SSF55753">
    <property type="entry name" value="Actin depolymerizing proteins"/>
    <property type="match status" value="1"/>
</dbReference>
<feature type="compositionally biased region" description="Polar residues" evidence="1">
    <location>
        <begin position="554"/>
        <end position="576"/>
    </location>
</feature>
<dbReference type="Gene3D" id="3.40.20.10">
    <property type="entry name" value="Severin"/>
    <property type="match status" value="1"/>
</dbReference>
<feature type="compositionally biased region" description="Polar residues" evidence="1">
    <location>
        <begin position="831"/>
        <end position="843"/>
    </location>
</feature>
<proteinExistence type="predicted"/>
<feature type="region of interest" description="Disordered" evidence="1">
    <location>
        <begin position="285"/>
        <end position="355"/>
    </location>
</feature>
<evidence type="ECO:0000256" key="1">
    <source>
        <dbReference type="SAM" id="MobiDB-lite"/>
    </source>
</evidence>
<reference evidence="2" key="1">
    <citation type="submission" date="2022-10" db="EMBL/GenBank/DDBJ databases">
        <title>Culturing micro-colonial fungi from biological soil crusts in the Mojave desert and describing Neophaeococcomyces mojavensis, and introducing the new genera and species Taxawa tesnikishii.</title>
        <authorList>
            <person name="Kurbessoian T."/>
            <person name="Stajich J.E."/>
        </authorList>
    </citation>
    <scope>NUCLEOTIDE SEQUENCE</scope>
    <source>
        <strain evidence="2">TK_1</strain>
    </source>
</reference>